<protein>
    <submittedName>
        <fullName evidence="1">Uncharacterized protein</fullName>
    </submittedName>
</protein>
<reference evidence="1" key="2">
    <citation type="submission" date="2021-04" db="EMBL/GenBank/DDBJ databases">
        <authorList>
            <person name="Gilroy R."/>
        </authorList>
    </citation>
    <scope>NUCLEOTIDE SEQUENCE</scope>
    <source>
        <strain evidence="1">ChiHecec2B26-446</strain>
    </source>
</reference>
<dbReference type="Proteomes" id="UP000886752">
    <property type="component" value="Unassembled WGS sequence"/>
</dbReference>
<dbReference type="EMBL" id="DXHV01000071">
    <property type="protein sequence ID" value="HIW01048.1"/>
    <property type="molecule type" value="Genomic_DNA"/>
</dbReference>
<sequence>MPRYHVRFLKGPNMTLRLYHDAIEEGPSFEEVLRRHTDWPIHVAWDRLAATAWNPGTSMYYQEMWEAALVSEDAHLPLIGAWKQGGEPAGNE</sequence>
<accession>A0A9D1PYU7</accession>
<proteinExistence type="predicted"/>
<dbReference type="AlphaFoldDB" id="A0A9D1PYU7"/>
<reference evidence="1" key="1">
    <citation type="journal article" date="2021" name="PeerJ">
        <title>Extensive microbial diversity within the chicken gut microbiome revealed by metagenomics and culture.</title>
        <authorList>
            <person name="Gilroy R."/>
            <person name="Ravi A."/>
            <person name="Getino M."/>
            <person name="Pursley I."/>
            <person name="Horton D.L."/>
            <person name="Alikhan N.F."/>
            <person name="Baker D."/>
            <person name="Gharbi K."/>
            <person name="Hall N."/>
            <person name="Watson M."/>
            <person name="Adriaenssens E.M."/>
            <person name="Foster-Nyarko E."/>
            <person name="Jarju S."/>
            <person name="Secka A."/>
            <person name="Antonio M."/>
            <person name="Oren A."/>
            <person name="Chaudhuri R.R."/>
            <person name="La Ragione R."/>
            <person name="Hildebrand F."/>
            <person name="Pallen M.J."/>
        </authorList>
    </citation>
    <scope>NUCLEOTIDE SEQUENCE</scope>
    <source>
        <strain evidence="1">ChiHecec2B26-446</strain>
    </source>
</reference>
<evidence type="ECO:0000313" key="1">
    <source>
        <dbReference type="EMBL" id="HIW01048.1"/>
    </source>
</evidence>
<gene>
    <name evidence="1" type="ORF">H9894_07660</name>
</gene>
<name>A0A9D1PYU7_9BACT</name>
<comment type="caution">
    <text evidence="1">The sequence shown here is derived from an EMBL/GenBank/DDBJ whole genome shotgun (WGS) entry which is preliminary data.</text>
</comment>
<evidence type="ECO:0000313" key="2">
    <source>
        <dbReference type="Proteomes" id="UP000886752"/>
    </source>
</evidence>
<organism evidence="1 2">
    <name type="scientific">Candidatus Desulfovibrio intestinipullorum</name>
    <dbReference type="NCBI Taxonomy" id="2838536"/>
    <lineage>
        <taxon>Bacteria</taxon>
        <taxon>Pseudomonadati</taxon>
        <taxon>Thermodesulfobacteriota</taxon>
        <taxon>Desulfovibrionia</taxon>
        <taxon>Desulfovibrionales</taxon>
        <taxon>Desulfovibrionaceae</taxon>
        <taxon>Desulfovibrio</taxon>
    </lineage>
</organism>